<protein>
    <submittedName>
        <fullName evidence="4 5">Uncharacterized protein</fullName>
    </submittedName>
</protein>
<gene>
    <name evidence="4" type="ORF">SSS_7636</name>
</gene>
<keyword evidence="2" id="KW-0812">Transmembrane</keyword>
<feature type="compositionally biased region" description="Polar residues" evidence="1">
    <location>
        <begin position="731"/>
        <end position="742"/>
    </location>
</feature>
<dbReference type="OrthoDB" id="6516295at2759"/>
<feature type="compositionally biased region" description="Low complexity" evidence="1">
    <location>
        <begin position="404"/>
        <end position="419"/>
    </location>
</feature>
<dbReference type="EMBL" id="WVUK01000048">
    <property type="protein sequence ID" value="KAF7495399.1"/>
    <property type="molecule type" value="Genomic_DNA"/>
</dbReference>
<organism evidence="4">
    <name type="scientific">Sarcoptes scabiei</name>
    <name type="common">Itch mite</name>
    <name type="synonym">Acarus scabiei</name>
    <dbReference type="NCBI Taxonomy" id="52283"/>
    <lineage>
        <taxon>Eukaryota</taxon>
        <taxon>Metazoa</taxon>
        <taxon>Ecdysozoa</taxon>
        <taxon>Arthropoda</taxon>
        <taxon>Chelicerata</taxon>
        <taxon>Arachnida</taxon>
        <taxon>Acari</taxon>
        <taxon>Acariformes</taxon>
        <taxon>Sarcoptiformes</taxon>
        <taxon>Astigmata</taxon>
        <taxon>Psoroptidia</taxon>
        <taxon>Sarcoptoidea</taxon>
        <taxon>Sarcoptidae</taxon>
        <taxon>Sarcoptinae</taxon>
        <taxon>Sarcoptes</taxon>
    </lineage>
</organism>
<feature type="transmembrane region" description="Helical" evidence="2">
    <location>
        <begin position="534"/>
        <end position="557"/>
    </location>
</feature>
<accession>A0A834RDQ8</accession>
<sequence length="742" mass="85583">MSYHFCLVNLLLLLIYSPYRSISIELSHWRNGNDSSNRTSPIQYQVIGVEQSRSIAKKISPSNNFVPSVQRNRIKKEEIRSENESKSINDSKKLLHNDQIVNDGDFCSASFVDSAYFNGYDIILTRNNFLWYYYKDRHRTSRAFDQRKFTQGDLIQGAFNVSRTPMTCLKRSNQQVAEHKEKNAHRQTNTSLINDKFVDACNELQKLRSMAVYFLHNISTTRSYYNMDVRYPNGTQRRVRSKDLPWNMKQVDILNNGILWPREWNRYQRFRPAAFFPSRLEIIFIINQINETAMNTSKASILVWNDLDSPNWNSSWRSQALVFDPPVFFTGMFEMDGVVYAIGEKINSANLRTASMFQYHIIDDDRRDLKLLNQTLQQFFGCPNDNIVDLNSKESEESKNQIDSNSLSARESLESESQSNGENKSNEKIDFDDGKKIFEDSKTEWINKKTFTNELLANQNDLKVFQNSNQIDQTILNIDERKSVFLDNSKAKIQSVTDENKSQPFAVDRHQYDFIQPKLASSLPKMTIRESDSIMLMILIAIVIGASVLCIVLACLVMNETSRTASFERAYRIDKKLPRSNIIGIDYQPRKNSTSSSLMPFNFLTRYDSINSLTAIYSQIQPNTRFLTNHSNHYKSVDSNLIPVSNTPVQTLFIDSNDTSPISSDCPKISSSNEMNEVSGCMFIDRKHSDSDAKMLTNIMATAKTSTSSNGSNVWVHHYCHSSRQKRSRNAQRQSQRFENLI</sequence>
<evidence type="ECO:0000256" key="1">
    <source>
        <dbReference type="SAM" id="MobiDB-lite"/>
    </source>
</evidence>
<evidence type="ECO:0000313" key="4">
    <source>
        <dbReference type="EMBL" id="KAF7495399.1"/>
    </source>
</evidence>
<evidence type="ECO:0000313" key="5">
    <source>
        <dbReference type="EnsemblMetazoa" id="KAF7495399.1"/>
    </source>
</evidence>
<keyword evidence="6" id="KW-1185">Reference proteome</keyword>
<evidence type="ECO:0000256" key="2">
    <source>
        <dbReference type="SAM" id="Phobius"/>
    </source>
</evidence>
<dbReference type="Proteomes" id="UP000070412">
    <property type="component" value="Unassembled WGS sequence"/>
</dbReference>
<proteinExistence type="predicted"/>
<evidence type="ECO:0000313" key="6">
    <source>
        <dbReference type="Proteomes" id="UP000070412"/>
    </source>
</evidence>
<feature type="signal peptide" evidence="3">
    <location>
        <begin position="1"/>
        <end position="21"/>
    </location>
</feature>
<feature type="chain" id="PRO_5038259328" evidence="3">
    <location>
        <begin position="22"/>
        <end position="742"/>
    </location>
</feature>
<name>A0A834RDQ8_SARSC</name>
<feature type="region of interest" description="Disordered" evidence="1">
    <location>
        <begin position="393"/>
        <end position="429"/>
    </location>
</feature>
<reference evidence="6" key="1">
    <citation type="journal article" date="2020" name="PLoS Negl. Trop. Dis.">
        <title>High-quality nuclear genome for Sarcoptes scabiei-A critical resource for a neglected parasite.</title>
        <authorList>
            <person name="Korhonen P.K."/>
            <person name="Gasser R.B."/>
            <person name="Ma G."/>
            <person name="Wang T."/>
            <person name="Stroehlein A.J."/>
            <person name="Young N.D."/>
            <person name="Ang C.S."/>
            <person name="Fernando D.D."/>
            <person name="Lu H.C."/>
            <person name="Taylor S."/>
            <person name="Reynolds S.L."/>
            <person name="Mofiz E."/>
            <person name="Najaraj S.H."/>
            <person name="Gowda H."/>
            <person name="Madugundu A."/>
            <person name="Renuse S."/>
            <person name="Holt D."/>
            <person name="Pandey A."/>
            <person name="Papenfuss A.T."/>
            <person name="Fischer K."/>
        </authorList>
    </citation>
    <scope>NUCLEOTIDE SEQUENCE [LARGE SCALE GENOMIC DNA]</scope>
</reference>
<evidence type="ECO:0000256" key="3">
    <source>
        <dbReference type="SAM" id="SignalP"/>
    </source>
</evidence>
<keyword evidence="2" id="KW-0472">Membrane</keyword>
<keyword evidence="3" id="KW-0732">Signal</keyword>
<reference evidence="4" key="2">
    <citation type="submission" date="2020-01" db="EMBL/GenBank/DDBJ databases">
        <authorList>
            <person name="Korhonen P.K.K."/>
            <person name="Guangxu M.G."/>
            <person name="Wang T.W."/>
            <person name="Stroehlein A.J.S."/>
            <person name="Young N.D."/>
            <person name="Ang C.-S.A."/>
            <person name="Fernando D.W.F."/>
            <person name="Lu H.L."/>
            <person name="Taylor S.T."/>
            <person name="Ehtesham M.E.M."/>
            <person name="Najaraj S.H.N."/>
            <person name="Harsha G.H.G."/>
            <person name="Madugundu A.M."/>
            <person name="Renuse S.R."/>
            <person name="Holt D.H."/>
            <person name="Pandey A.P."/>
            <person name="Papenfuss A.P."/>
            <person name="Gasser R.B.G."/>
            <person name="Fischer K.F."/>
        </authorList>
    </citation>
    <scope>NUCLEOTIDE SEQUENCE</scope>
    <source>
        <strain evidence="4">SSS_KF_BRIS2020</strain>
    </source>
</reference>
<feature type="region of interest" description="Disordered" evidence="1">
    <location>
        <begin position="722"/>
        <end position="742"/>
    </location>
</feature>
<dbReference type="AlphaFoldDB" id="A0A834RDQ8"/>
<dbReference type="EnsemblMetazoa" id="SSS_7636s_mrna">
    <property type="protein sequence ID" value="KAF7495399.1"/>
    <property type="gene ID" value="SSS_7636"/>
</dbReference>
<keyword evidence="2" id="KW-1133">Transmembrane helix</keyword>
<reference evidence="5" key="3">
    <citation type="submission" date="2022-06" db="UniProtKB">
        <authorList>
            <consortium name="EnsemblMetazoa"/>
        </authorList>
    </citation>
    <scope>IDENTIFICATION</scope>
</reference>